<dbReference type="RefSeq" id="WP_189029682.1">
    <property type="nucleotide sequence ID" value="NZ_BMNE01000004.1"/>
</dbReference>
<proteinExistence type="predicted"/>
<comment type="caution">
    <text evidence="1">The sequence shown here is derived from an EMBL/GenBank/DDBJ whole genome shotgun (WGS) entry which is preliminary data.</text>
</comment>
<gene>
    <name evidence="1" type="ORF">GCM10011610_36240</name>
</gene>
<sequence length="66" mass="7210">MSAEASSGHRHRGAGIEFGWVARSFVRADCRGGAIRGRATVTVTDDPQNPRYIVGLVLEAYWSAIY</sequence>
<evidence type="ECO:0000313" key="1">
    <source>
        <dbReference type="EMBL" id="GGN83711.1"/>
    </source>
</evidence>
<reference evidence="2" key="1">
    <citation type="journal article" date="2019" name="Int. J. Syst. Evol. Microbiol.">
        <title>The Global Catalogue of Microorganisms (GCM) 10K type strain sequencing project: providing services to taxonomists for standard genome sequencing and annotation.</title>
        <authorList>
            <consortium name="The Broad Institute Genomics Platform"/>
            <consortium name="The Broad Institute Genome Sequencing Center for Infectious Disease"/>
            <person name="Wu L."/>
            <person name="Ma J."/>
        </authorList>
    </citation>
    <scope>NUCLEOTIDE SEQUENCE [LARGE SCALE GENOMIC DNA]</scope>
    <source>
        <strain evidence="2">CGMCC 4.7329</strain>
    </source>
</reference>
<protein>
    <submittedName>
        <fullName evidence="1">Uncharacterized protein</fullName>
    </submittedName>
</protein>
<keyword evidence="2" id="KW-1185">Reference proteome</keyword>
<name>A0ABQ2KIH2_9NOCA</name>
<organism evidence="1 2">
    <name type="scientific">Nocardia rhizosphaerihabitans</name>
    <dbReference type="NCBI Taxonomy" id="1691570"/>
    <lineage>
        <taxon>Bacteria</taxon>
        <taxon>Bacillati</taxon>
        <taxon>Actinomycetota</taxon>
        <taxon>Actinomycetes</taxon>
        <taxon>Mycobacteriales</taxon>
        <taxon>Nocardiaceae</taxon>
        <taxon>Nocardia</taxon>
    </lineage>
</organism>
<evidence type="ECO:0000313" key="2">
    <source>
        <dbReference type="Proteomes" id="UP000658127"/>
    </source>
</evidence>
<dbReference type="Proteomes" id="UP000658127">
    <property type="component" value="Unassembled WGS sequence"/>
</dbReference>
<accession>A0ABQ2KIH2</accession>
<dbReference type="EMBL" id="BMNE01000004">
    <property type="protein sequence ID" value="GGN83711.1"/>
    <property type="molecule type" value="Genomic_DNA"/>
</dbReference>